<proteinExistence type="predicted"/>
<dbReference type="OrthoDB" id="954305at2"/>
<dbReference type="InterPro" id="IPR038056">
    <property type="entry name" value="YjbR-like_sf"/>
</dbReference>
<evidence type="ECO:0008006" key="3">
    <source>
        <dbReference type="Google" id="ProtNLM"/>
    </source>
</evidence>
<dbReference type="PhylomeDB" id="A0A0H3CBJ8"/>
<reference evidence="1 2" key="1">
    <citation type="journal article" date="2010" name="J. Bacteriol.">
        <title>The genetic basis of laboratory adaptation in Caulobacter crescentus.</title>
        <authorList>
            <person name="Marks M.E."/>
            <person name="Castro-Rojas C.M."/>
            <person name="Teiling C."/>
            <person name="Du L."/>
            <person name="Kapatral V."/>
            <person name="Walunas T.L."/>
            <person name="Crosson S."/>
        </authorList>
    </citation>
    <scope>NUCLEOTIDE SEQUENCE [LARGE SCALE GENOMIC DNA]</scope>
    <source>
        <strain evidence="2">NA1000 / CB15N</strain>
    </source>
</reference>
<dbReference type="HOGENOM" id="CLU_138549_1_1_5"/>
<dbReference type="InterPro" id="IPR058532">
    <property type="entry name" value="YjbR/MT2646/Rv2570-like"/>
</dbReference>
<sequence length="129" mass="13859">MRGAGGMDMEGAAKLALALPEVLGGVGETGYANFDVGGKAMAWSYLARPDPKAARVLVPGVLAVRCAKETKAMLLEAAPERFFTDDHYRTYPAVLVRLEAIEAEELDGLLRGAWKTVAPTAVKKRHPHL</sequence>
<name>A0A0H3CBJ8_CAUVN</name>
<dbReference type="RefSeq" id="WP_010921146.1">
    <property type="nucleotide sequence ID" value="NC_011916.1"/>
</dbReference>
<dbReference type="Proteomes" id="UP000001364">
    <property type="component" value="Chromosome"/>
</dbReference>
<dbReference type="GeneID" id="7332097"/>
<dbReference type="AlphaFoldDB" id="A0A0H3CBJ8"/>
<keyword evidence="2" id="KW-1185">Reference proteome</keyword>
<dbReference type="RefSeq" id="YP_002518796.1">
    <property type="nucleotide sequence ID" value="NC_011916.1"/>
</dbReference>
<protein>
    <recommendedName>
        <fullName evidence="3">MmcQ/YjbR family DNA-binding protein</fullName>
    </recommendedName>
</protein>
<organism evidence="1 2">
    <name type="scientific">Caulobacter vibrioides (strain NA1000 / CB15N)</name>
    <name type="common">Caulobacter crescentus</name>
    <dbReference type="NCBI Taxonomy" id="565050"/>
    <lineage>
        <taxon>Bacteria</taxon>
        <taxon>Pseudomonadati</taxon>
        <taxon>Pseudomonadota</taxon>
        <taxon>Alphaproteobacteria</taxon>
        <taxon>Caulobacterales</taxon>
        <taxon>Caulobacteraceae</taxon>
        <taxon>Caulobacter</taxon>
    </lineage>
</organism>
<evidence type="ECO:0000313" key="2">
    <source>
        <dbReference type="Proteomes" id="UP000001364"/>
    </source>
</evidence>
<dbReference type="PATRIC" id="fig|565050.3.peg.3338"/>
<dbReference type="SUPFAM" id="SSF142906">
    <property type="entry name" value="YjbR-like"/>
    <property type="match status" value="1"/>
</dbReference>
<accession>A0A0H3CBJ8</accession>
<dbReference type="SMR" id="A0A0H3CBJ8"/>
<evidence type="ECO:0000313" key="1">
    <source>
        <dbReference type="EMBL" id="ACL96888.1"/>
    </source>
</evidence>
<gene>
    <name evidence="1" type="ordered locus">CCNA_03423</name>
</gene>
<dbReference type="EMBL" id="CP001340">
    <property type="protein sequence ID" value="ACL96888.1"/>
    <property type="molecule type" value="Genomic_DNA"/>
</dbReference>
<dbReference type="KEGG" id="ccs:CCNA_03423"/>
<dbReference type="Pfam" id="PF04237">
    <property type="entry name" value="YjbR"/>
    <property type="match status" value="1"/>
</dbReference>